<organism evidence="2 3">
    <name type="scientific">Actinomadura fibrosa</name>
    <dbReference type="NCBI Taxonomy" id="111802"/>
    <lineage>
        <taxon>Bacteria</taxon>
        <taxon>Bacillati</taxon>
        <taxon>Actinomycetota</taxon>
        <taxon>Actinomycetes</taxon>
        <taxon>Streptosporangiales</taxon>
        <taxon>Thermomonosporaceae</taxon>
        <taxon>Actinomadura</taxon>
    </lineage>
</organism>
<protein>
    <submittedName>
        <fullName evidence="2">Uncharacterized protein</fullName>
    </submittedName>
</protein>
<dbReference type="EMBL" id="JBHTGP010000013">
    <property type="protein sequence ID" value="MFD0687809.1"/>
    <property type="molecule type" value="Genomic_DNA"/>
</dbReference>
<sequence length="355" mass="36094">MTDHVDESAHTAEAAETAETAEAAEAGETSGAQAPPDENITTPPDGSPPWVAIRLPATPVLAGVPTQYRVDVDRGVSFIPRAGGGWTQVPAVNYTELDIAVQGVVETHDHRSSVNSGGTYTFTISSPGSYQVTAAGKTSANTTVNANAATVTVVNPDPPSFTWNSPANGAVIGIGPNGGPLTVDISTPATLAYPLTVRVTVDGATSSDQSTGTRFSKSVTLAQTSIGPRTVTVTIVDAQNRTASQSRTIITQDGAPPTVSLDAFPNPLVVQQLPAVLLLTGRTSGAASGVNLVTYSVPALNTSGQATNTGPNGDWSSWSAAIPFATTGDDIAFTVTATDTRGGTGSASSKITITF</sequence>
<comment type="caution">
    <text evidence="2">The sequence shown here is derived from an EMBL/GenBank/DDBJ whole genome shotgun (WGS) entry which is preliminary data.</text>
</comment>
<evidence type="ECO:0000313" key="2">
    <source>
        <dbReference type="EMBL" id="MFD0687809.1"/>
    </source>
</evidence>
<reference evidence="3" key="1">
    <citation type="journal article" date="2019" name="Int. J. Syst. Evol. Microbiol.">
        <title>The Global Catalogue of Microorganisms (GCM) 10K type strain sequencing project: providing services to taxonomists for standard genome sequencing and annotation.</title>
        <authorList>
            <consortium name="The Broad Institute Genomics Platform"/>
            <consortium name="The Broad Institute Genome Sequencing Center for Infectious Disease"/>
            <person name="Wu L."/>
            <person name="Ma J."/>
        </authorList>
    </citation>
    <scope>NUCLEOTIDE SEQUENCE [LARGE SCALE GENOMIC DNA]</scope>
    <source>
        <strain evidence="3">JCM 9371</strain>
    </source>
</reference>
<dbReference type="RefSeq" id="WP_131758246.1">
    <property type="nucleotide sequence ID" value="NZ_CAACUY010000047.1"/>
</dbReference>
<feature type="region of interest" description="Disordered" evidence="1">
    <location>
        <begin position="1"/>
        <end position="50"/>
    </location>
</feature>
<keyword evidence="3" id="KW-1185">Reference proteome</keyword>
<feature type="compositionally biased region" description="Basic and acidic residues" evidence="1">
    <location>
        <begin position="1"/>
        <end position="10"/>
    </location>
</feature>
<evidence type="ECO:0000256" key="1">
    <source>
        <dbReference type="SAM" id="MobiDB-lite"/>
    </source>
</evidence>
<evidence type="ECO:0000313" key="3">
    <source>
        <dbReference type="Proteomes" id="UP001597063"/>
    </source>
</evidence>
<dbReference type="Proteomes" id="UP001597063">
    <property type="component" value="Unassembled WGS sequence"/>
</dbReference>
<feature type="compositionally biased region" description="Low complexity" evidence="1">
    <location>
        <begin position="11"/>
        <end position="32"/>
    </location>
</feature>
<gene>
    <name evidence="2" type="ORF">ACFQZM_25165</name>
</gene>
<accession>A0ABW2XP63</accession>
<name>A0ABW2XP63_9ACTN</name>
<proteinExistence type="predicted"/>